<dbReference type="AlphaFoldDB" id="A0A151M5S1"/>
<feature type="compositionally biased region" description="Acidic residues" evidence="1">
    <location>
        <begin position="99"/>
        <end position="114"/>
    </location>
</feature>
<comment type="caution">
    <text evidence="2">The sequence shown here is derived from an EMBL/GenBank/DDBJ whole genome shotgun (WGS) entry which is preliminary data.</text>
</comment>
<name>A0A151M5S1_ALLMI</name>
<dbReference type="EMBL" id="AKHW03006526">
    <property type="protein sequence ID" value="KYO19866.1"/>
    <property type="molecule type" value="Genomic_DNA"/>
</dbReference>
<gene>
    <name evidence="2" type="ORF">Y1Q_0006830</name>
</gene>
<reference evidence="2 3" key="1">
    <citation type="journal article" date="2012" name="Genome Biol.">
        <title>Sequencing three crocodilian genomes to illuminate the evolution of archosaurs and amniotes.</title>
        <authorList>
            <person name="St John J.A."/>
            <person name="Braun E.L."/>
            <person name="Isberg S.R."/>
            <person name="Miles L.G."/>
            <person name="Chong A.Y."/>
            <person name="Gongora J."/>
            <person name="Dalzell P."/>
            <person name="Moran C."/>
            <person name="Bed'hom B."/>
            <person name="Abzhanov A."/>
            <person name="Burgess S.C."/>
            <person name="Cooksey A.M."/>
            <person name="Castoe T.A."/>
            <person name="Crawford N.G."/>
            <person name="Densmore L.D."/>
            <person name="Drew J.C."/>
            <person name="Edwards S.V."/>
            <person name="Faircloth B.C."/>
            <person name="Fujita M.K."/>
            <person name="Greenwold M.J."/>
            <person name="Hoffmann F.G."/>
            <person name="Howard J.M."/>
            <person name="Iguchi T."/>
            <person name="Janes D.E."/>
            <person name="Khan S.Y."/>
            <person name="Kohno S."/>
            <person name="de Koning A.J."/>
            <person name="Lance S.L."/>
            <person name="McCarthy F.M."/>
            <person name="McCormack J.E."/>
            <person name="Merchant M.E."/>
            <person name="Peterson D.G."/>
            <person name="Pollock D.D."/>
            <person name="Pourmand N."/>
            <person name="Raney B.J."/>
            <person name="Roessler K.A."/>
            <person name="Sanford J.R."/>
            <person name="Sawyer R.H."/>
            <person name="Schmidt C.J."/>
            <person name="Triplett E.W."/>
            <person name="Tuberville T.D."/>
            <person name="Venegas-Anaya M."/>
            <person name="Howard J.T."/>
            <person name="Jarvis E.D."/>
            <person name="Guillette L.J.Jr."/>
            <person name="Glenn T.C."/>
            <person name="Green R.E."/>
            <person name="Ray D.A."/>
        </authorList>
    </citation>
    <scope>NUCLEOTIDE SEQUENCE [LARGE SCALE GENOMIC DNA]</scope>
    <source>
        <strain evidence="2">KSC_2009_1</strain>
    </source>
</reference>
<feature type="region of interest" description="Disordered" evidence="1">
    <location>
        <begin position="87"/>
        <end position="114"/>
    </location>
</feature>
<feature type="compositionally biased region" description="Low complexity" evidence="1">
    <location>
        <begin position="1"/>
        <end position="28"/>
    </location>
</feature>
<dbReference type="Proteomes" id="UP000050525">
    <property type="component" value="Unassembled WGS sequence"/>
</dbReference>
<evidence type="ECO:0000313" key="3">
    <source>
        <dbReference type="Proteomes" id="UP000050525"/>
    </source>
</evidence>
<organism evidence="2 3">
    <name type="scientific">Alligator mississippiensis</name>
    <name type="common">American alligator</name>
    <dbReference type="NCBI Taxonomy" id="8496"/>
    <lineage>
        <taxon>Eukaryota</taxon>
        <taxon>Metazoa</taxon>
        <taxon>Chordata</taxon>
        <taxon>Craniata</taxon>
        <taxon>Vertebrata</taxon>
        <taxon>Euteleostomi</taxon>
        <taxon>Archelosauria</taxon>
        <taxon>Archosauria</taxon>
        <taxon>Crocodylia</taxon>
        <taxon>Alligatoridae</taxon>
        <taxon>Alligatorinae</taxon>
        <taxon>Alligator</taxon>
    </lineage>
</organism>
<feature type="region of interest" description="Disordered" evidence="1">
    <location>
        <begin position="1"/>
        <end position="43"/>
    </location>
</feature>
<proteinExistence type="predicted"/>
<sequence>MEPAASASPAAPAAAAGAPHLPADPAAPTGAEAVPTEQGLSPPLIRMSLNNGSCFAGQIIIQWPMEAAAQCVDGAAACAGASIPTQLEAQSEAETRDMEVEEMGEQEDEKMDVD</sequence>
<keyword evidence="3" id="KW-1185">Reference proteome</keyword>
<evidence type="ECO:0000256" key="1">
    <source>
        <dbReference type="SAM" id="MobiDB-lite"/>
    </source>
</evidence>
<evidence type="ECO:0000313" key="2">
    <source>
        <dbReference type="EMBL" id="KYO19866.1"/>
    </source>
</evidence>
<protein>
    <submittedName>
        <fullName evidence="2">Uncharacterized protein</fullName>
    </submittedName>
</protein>
<accession>A0A151M5S1</accession>